<dbReference type="Proteomes" id="UP000054477">
    <property type="component" value="Unassembled WGS sequence"/>
</dbReference>
<keyword evidence="3" id="KW-1185">Reference proteome</keyword>
<reference evidence="2 3" key="1">
    <citation type="submission" date="2014-04" db="EMBL/GenBank/DDBJ databases">
        <authorList>
            <consortium name="DOE Joint Genome Institute"/>
            <person name="Kuo A."/>
            <person name="Kohler A."/>
            <person name="Nagy L.G."/>
            <person name="Floudas D."/>
            <person name="Copeland A."/>
            <person name="Barry K.W."/>
            <person name="Cichocki N."/>
            <person name="Veneault-Fourrey C."/>
            <person name="LaButti K."/>
            <person name="Lindquist E.A."/>
            <person name="Lipzen A."/>
            <person name="Lundell T."/>
            <person name="Morin E."/>
            <person name="Murat C."/>
            <person name="Sun H."/>
            <person name="Tunlid A."/>
            <person name="Henrissat B."/>
            <person name="Grigoriev I.V."/>
            <person name="Hibbett D.S."/>
            <person name="Martin F."/>
            <person name="Nordberg H.P."/>
            <person name="Cantor M.N."/>
            <person name="Hua S.X."/>
        </authorList>
    </citation>
    <scope>NUCLEOTIDE SEQUENCE [LARGE SCALE GENOMIC DNA]</scope>
    <source>
        <strain evidence="2 3">LaAM-08-1</strain>
    </source>
</reference>
<feature type="region of interest" description="Disordered" evidence="1">
    <location>
        <begin position="113"/>
        <end position="132"/>
    </location>
</feature>
<proteinExistence type="predicted"/>
<evidence type="ECO:0000256" key="1">
    <source>
        <dbReference type="SAM" id="MobiDB-lite"/>
    </source>
</evidence>
<dbReference type="AlphaFoldDB" id="A0A0C9WYA8"/>
<dbReference type="HOGENOM" id="CLU_144295_0_0_1"/>
<protein>
    <submittedName>
        <fullName evidence="2">Uncharacterized protein</fullName>
    </submittedName>
</protein>
<name>A0A0C9WYA8_9AGAR</name>
<feature type="non-terminal residue" evidence="2">
    <location>
        <position position="132"/>
    </location>
</feature>
<evidence type="ECO:0000313" key="2">
    <source>
        <dbReference type="EMBL" id="KIJ89412.1"/>
    </source>
</evidence>
<sequence length="132" mass="14992">TTVNDGHHHPQQPSMAHNNPGMPRNNKKDAWAPCQQVNEQGRRFVLVPCCYCRRCGNQTRNDDIESLFLVVFSFTMDSDGEGVLRRRGTTKTACNDNTVHRQHLTHHHYPPTVTTAHHHSPLMATSAHHHTT</sequence>
<organism evidence="2 3">
    <name type="scientific">Laccaria amethystina LaAM-08-1</name>
    <dbReference type="NCBI Taxonomy" id="1095629"/>
    <lineage>
        <taxon>Eukaryota</taxon>
        <taxon>Fungi</taxon>
        <taxon>Dikarya</taxon>
        <taxon>Basidiomycota</taxon>
        <taxon>Agaricomycotina</taxon>
        <taxon>Agaricomycetes</taxon>
        <taxon>Agaricomycetidae</taxon>
        <taxon>Agaricales</taxon>
        <taxon>Agaricineae</taxon>
        <taxon>Hydnangiaceae</taxon>
        <taxon>Laccaria</taxon>
    </lineage>
</organism>
<gene>
    <name evidence="2" type="ORF">K443DRAFT_56268</name>
</gene>
<reference evidence="3" key="2">
    <citation type="submission" date="2015-01" db="EMBL/GenBank/DDBJ databases">
        <title>Evolutionary Origins and Diversification of the Mycorrhizal Mutualists.</title>
        <authorList>
            <consortium name="DOE Joint Genome Institute"/>
            <consortium name="Mycorrhizal Genomics Consortium"/>
            <person name="Kohler A."/>
            <person name="Kuo A."/>
            <person name="Nagy L.G."/>
            <person name="Floudas D."/>
            <person name="Copeland A."/>
            <person name="Barry K.W."/>
            <person name="Cichocki N."/>
            <person name="Veneault-Fourrey C."/>
            <person name="LaButti K."/>
            <person name="Lindquist E.A."/>
            <person name="Lipzen A."/>
            <person name="Lundell T."/>
            <person name="Morin E."/>
            <person name="Murat C."/>
            <person name="Riley R."/>
            <person name="Ohm R."/>
            <person name="Sun H."/>
            <person name="Tunlid A."/>
            <person name="Henrissat B."/>
            <person name="Grigoriev I.V."/>
            <person name="Hibbett D.S."/>
            <person name="Martin F."/>
        </authorList>
    </citation>
    <scope>NUCLEOTIDE SEQUENCE [LARGE SCALE GENOMIC DNA]</scope>
    <source>
        <strain evidence="3">LaAM-08-1</strain>
    </source>
</reference>
<evidence type="ECO:0000313" key="3">
    <source>
        <dbReference type="Proteomes" id="UP000054477"/>
    </source>
</evidence>
<accession>A0A0C9WYA8</accession>
<feature type="region of interest" description="Disordered" evidence="1">
    <location>
        <begin position="1"/>
        <end position="28"/>
    </location>
</feature>
<feature type="non-terminal residue" evidence="2">
    <location>
        <position position="1"/>
    </location>
</feature>
<dbReference type="EMBL" id="KN839767">
    <property type="protein sequence ID" value="KIJ89412.1"/>
    <property type="molecule type" value="Genomic_DNA"/>
</dbReference>